<proteinExistence type="inferred from homology"/>
<evidence type="ECO:0000256" key="8">
    <source>
        <dbReference type="ARBA" id="ARBA00022989"/>
    </source>
</evidence>
<evidence type="ECO:0000256" key="10">
    <source>
        <dbReference type="ARBA" id="ARBA00023136"/>
    </source>
</evidence>
<dbReference type="PANTHER" id="PTHR42837:SF2">
    <property type="entry name" value="MEMBRANE METALLOPROTEASE ARASP2, CHLOROPLASTIC-RELATED"/>
    <property type="match status" value="1"/>
</dbReference>
<dbReference type="SUPFAM" id="SSF50156">
    <property type="entry name" value="PDZ domain-like"/>
    <property type="match status" value="1"/>
</dbReference>
<name>A0A975IV65_9CAUL</name>
<comment type="cofactor">
    <cofactor evidence="1">
        <name>Zn(2+)</name>
        <dbReference type="ChEBI" id="CHEBI:29105"/>
    </cofactor>
</comment>
<keyword evidence="6" id="KW-0378">Hydrolase</keyword>
<evidence type="ECO:0000256" key="2">
    <source>
        <dbReference type="ARBA" id="ARBA00004141"/>
    </source>
</evidence>
<feature type="transmembrane region" description="Helical" evidence="11">
    <location>
        <begin position="317"/>
        <end position="340"/>
    </location>
</feature>
<dbReference type="EMBL" id="CP073078">
    <property type="protein sequence ID" value="QUD88518.1"/>
    <property type="molecule type" value="Genomic_DNA"/>
</dbReference>
<dbReference type="GO" id="GO:0004222">
    <property type="term" value="F:metalloendopeptidase activity"/>
    <property type="evidence" value="ECO:0007669"/>
    <property type="project" value="InterPro"/>
</dbReference>
<dbReference type="InterPro" id="IPR041489">
    <property type="entry name" value="PDZ_6"/>
</dbReference>
<keyword evidence="14" id="KW-1185">Reference proteome</keyword>
<evidence type="ECO:0000313" key="13">
    <source>
        <dbReference type="EMBL" id="QUD88518.1"/>
    </source>
</evidence>
<accession>A0A975IV65</accession>
<evidence type="ECO:0000256" key="4">
    <source>
        <dbReference type="ARBA" id="ARBA00022670"/>
    </source>
</evidence>
<evidence type="ECO:0000256" key="9">
    <source>
        <dbReference type="ARBA" id="ARBA00023049"/>
    </source>
</evidence>
<dbReference type="SMART" id="SM00228">
    <property type="entry name" value="PDZ"/>
    <property type="match status" value="1"/>
</dbReference>
<dbReference type="InterPro" id="IPR008915">
    <property type="entry name" value="Peptidase_M50"/>
</dbReference>
<evidence type="ECO:0000256" key="3">
    <source>
        <dbReference type="ARBA" id="ARBA00007931"/>
    </source>
</evidence>
<comment type="subcellular location">
    <subcellularLocation>
        <location evidence="2">Membrane</location>
        <topology evidence="2">Multi-pass membrane protein</topology>
    </subcellularLocation>
</comment>
<dbReference type="KEGG" id="caul:KCG34_01080"/>
<dbReference type="Gene3D" id="2.30.42.10">
    <property type="match status" value="1"/>
</dbReference>
<dbReference type="CDD" id="cd06163">
    <property type="entry name" value="S2P-M50_PDZ_RseP-like"/>
    <property type="match status" value="1"/>
</dbReference>
<keyword evidence="10 11" id="KW-0472">Membrane</keyword>
<evidence type="ECO:0000313" key="14">
    <source>
        <dbReference type="Proteomes" id="UP000676409"/>
    </source>
</evidence>
<evidence type="ECO:0000259" key="12">
    <source>
        <dbReference type="SMART" id="SM00228"/>
    </source>
</evidence>
<evidence type="ECO:0000256" key="5">
    <source>
        <dbReference type="ARBA" id="ARBA00022692"/>
    </source>
</evidence>
<dbReference type="InterPro" id="IPR036034">
    <property type="entry name" value="PDZ_sf"/>
</dbReference>
<dbReference type="AlphaFoldDB" id="A0A975IV65"/>
<dbReference type="Proteomes" id="UP000676409">
    <property type="component" value="Chromosome"/>
</dbReference>
<protein>
    <submittedName>
        <fullName evidence="13">Site-2 protease family protein</fullName>
    </submittedName>
</protein>
<keyword evidence="7" id="KW-0862">Zinc</keyword>
<dbReference type="Pfam" id="PF17820">
    <property type="entry name" value="PDZ_6"/>
    <property type="match status" value="1"/>
</dbReference>
<keyword evidence="8 11" id="KW-1133">Transmembrane helix</keyword>
<feature type="transmembrane region" description="Helical" evidence="11">
    <location>
        <begin position="120"/>
        <end position="143"/>
    </location>
</feature>
<keyword evidence="5 11" id="KW-0812">Transmembrane</keyword>
<keyword evidence="4 13" id="KW-0645">Protease</keyword>
<dbReference type="CDD" id="cd23081">
    <property type="entry name" value="cpPDZ_EcRseP-like"/>
    <property type="match status" value="1"/>
</dbReference>
<dbReference type="GO" id="GO:0006508">
    <property type="term" value="P:proteolysis"/>
    <property type="evidence" value="ECO:0007669"/>
    <property type="project" value="UniProtKB-KW"/>
</dbReference>
<dbReference type="PANTHER" id="PTHR42837">
    <property type="entry name" value="REGULATOR OF SIGMA-E PROTEASE RSEP"/>
    <property type="match status" value="1"/>
</dbReference>
<dbReference type="GO" id="GO:0016020">
    <property type="term" value="C:membrane"/>
    <property type="evidence" value="ECO:0007669"/>
    <property type="project" value="UniProtKB-SubCell"/>
</dbReference>
<comment type="similarity">
    <text evidence="3">Belongs to the peptidase M50B family.</text>
</comment>
<feature type="transmembrane region" description="Helical" evidence="11">
    <location>
        <begin position="12"/>
        <end position="33"/>
    </location>
</feature>
<organism evidence="13 14">
    <name type="scientific">Phenylobacterium montanum</name>
    <dbReference type="NCBI Taxonomy" id="2823693"/>
    <lineage>
        <taxon>Bacteria</taxon>
        <taxon>Pseudomonadati</taxon>
        <taxon>Pseudomonadota</taxon>
        <taxon>Alphaproteobacteria</taxon>
        <taxon>Caulobacterales</taxon>
        <taxon>Caulobacteraceae</taxon>
        <taxon>Phenylobacterium</taxon>
    </lineage>
</organism>
<evidence type="ECO:0000256" key="11">
    <source>
        <dbReference type="SAM" id="Phobius"/>
    </source>
</evidence>
<feature type="domain" description="PDZ" evidence="12">
    <location>
        <begin position="143"/>
        <end position="208"/>
    </location>
</feature>
<evidence type="ECO:0000256" key="1">
    <source>
        <dbReference type="ARBA" id="ARBA00001947"/>
    </source>
</evidence>
<dbReference type="InterPro" id="IPR004387">
    <property type="entry name" value="Pept_M50_Zn"/>
</dbReference>
<dbReference type="InterPro" id="IPR001478">
    <property type="entry name" value="PDZ"/>
</dbReference>
<keyword evidence="9" id="KW-0482">Metalloprotease</keyword>
<evidence type="ECO:0000256" key="7">
    <source>
        <dbReference type="ARBA" id="ARBA00022833"/>
    </source>
</evidence>
<reference evidence="13" key="1">
    <citation type="submission" date="2021-04" db="EMBL/GenBank/DDBJ databases">
        <title>The complete genome sequence of Caulobacter sp. S6.</title>
        <authorList>
            <person name="Tang Y."/>
            <person name="Ouyang W."/>
            <person name="Liu Q."/>
            <person name="Huang B."/>
            <person name="Guo Z."/>
            <person name="Lei P."/>
        </authorList>
    </citation>
    <scope>NUCLEOTIDE SEQUENCE</scope>
    <source>
        <strain evidence="13">S6</strain>
    </source>
</reference>
<gene>
    <name evidence="13" type="ORF">KCG34_01080</name>
</gene>
<dbReference type="Pfam" id="PF02163">
    <property type="entry name" value="Peptidase_M50"/>
    <property type="match status" value="1"/>
</dbReference>
<sequence>MMGVAQRALIDVVTWLPVISLIITVHELGHFWMARAFGIAVERFSLGFGRAIVSWRDKAGIEWRIGWIPMGGYVRFAGDDNAASVPDETDLKALKAEIIATEGPGAELRYFAFKPVWQRALVAAAGPCANFILAIAIFAVLLGSLGEYVTMPKVDQVVPGSAAERAGFKAGDLILQANAHRIDSFEDLASYVMVRGDAPIAFTVERGGQRLQLTATPAERLETKGINAGRHVGSLGVVAPHSRDAYRHLTYGPAAAVAGGVHETWDIVSTTSYYIGRLVTGQVSADQLGGPLRTAQLSGAVATAAAHSERDLPTKAFAVLVGLAQLAAFISVSIGFVNLLPIPVLDGGHLVFYAYEAVARRPLAEPVQTASYRVGLALLLGLMLFATTNDLHHSSVFQFLGGLFS</sequence>
<evidence type="ECO:0000256" key="6">
    <source>
        <dbReference type="ARBA" id="ARBA00022801"/>
    </source>
</evidence>